<dbReference type="RefSeq" id="XP_030995553.1">
    <property type="nucleotide sequence ID" value="XM_031140347.1"/>
</dbReference>
<comment type="caution">
    <text evidence="2">The sequence shown here is derived from an EMBL/GenBank/DDBJ whole genome shotgun (WGS) entry which is preliminary data.</text>
</comment>
<dbReference type="OrthoDB" id="412788at2759"/>
<evidence type="ECO:0000256" key="1">
    <source>
        <dbReference type="ARBA" id="ARBA00023604"/>
    </source>
</evidence>
<dbReference type="InterPro" id="IPR044053">
    <property type="entry name" value="AsaB-like"/>
</dbReference>
<accession>A0A507AV46</accession>
<dbReference type="InParanoid" id="A0A507AV46"/>
<dbReference type="AlphaFoldDB" id="A0A507AV46"/>
<proteinExistence type="inferred from homology"/>
<dbReference type="STRING" id="1093900.A0A507AV46"/>
<evidence type="ECO:0000313" key="3">
    <source>
        <dbReference type="Proteomes" id="UP000319257"/>
    </source>
</evidence>
<evidence type="ECO:0008006" key="4">
    <source>
        <dbReference type="Google" id="ProtNLM"/>
    </source>
</evidence>
<dbReference type="EMBL" id="SKBQ01000031">
    <property type="protein sequence ID" value="TPX13842.1"/>
    <property type="molecule type" value="Genomic_DNA"/>
</dbReference>
<dbReference type="PANTHER" id="PTHR34598">
    <property type="entry name" value="BLL6449 PROTEIN"/>
    <property type="match status" value="1"/>
</dbReference>
<dbReference type="PANTHER" id="PTHR34598:SF3">
    <property type="entry name" value="OXIDOREDUCTASE AN1597"/>
    <property type="match status" value="1"/>
</dbReference>
<dbReference type="GO" id="GO:0016491">
    <property type="term" value="F:oxidoreductase activity"/>
    <property type="evidence" value="ECO:0007669"/>
    <property type="project" value="InterPro"/>
</dbReference>
<evidence type="ECO:0000313" key="2">
    <source>
        <dbReference type="EMBL" id="TPX13842.1"/>
    </source>
</evidence>
<keyword evidence="3" id="KW-1185">Reference proteome</keyword>
<dbReference type="NCBIfam" id="NF041278">
    <property type="entry name" value="CmcJ_NvfI_EfuI"/>
    <property type="match status" value="1"/>
</dbReference>
<sequence>MRFIPPGDFPRKNLQITKHDGVHVDDVRGHEDALSFEKNGFFLMKLDELMQIEDFDRMDLITSVYLPQVAECLKKRLGASRVQVHDYLVRKSHSTFPISTGKPYKWEQPATLLHIVPESTLLDSTPEGTRQIVQDLNKDGSSLVKMRYQYVTVWKPIRGPVTRWPLMMGDTSTVDADHDLEARDMVYYGNVVDTHLVYKSEAHRFMYLSDQQSSEAWVMLQSDSSGLTGTPHTAFPNPTASDADPGRESIEVRTLVYYNE</sequence>
<comment type="similarity">
    <text evidence="1">Belongs to the asaB hydroxylase/desaturase family.</text>
</comment>
<name>A0A507AV46_9PEZI</name>
<organism evidence="2 3">
    <name type="scientific">Thyridium curvatum</name>
    <dbReference type="NCBI Taxonomy" id="1093900"/>
    <lineage>
        <taxon>Eukaryota</taxon>
        <taxon>Fungi</taxon>
        <taxon>Dikarya</taxon>
        <taxon>Ascomycota</taxon>
        <taxon>Pezizomycotina</taxon>
        <taxon>Sordariomycetes</taxon>
        <taxon>Sordariomycetidae</taxon>
        <taxon>Thyridiales</taxon>
        <taxon>Thyridiaceae</taxon>
        <taxon>Thyridium</taxon>
    </lineage>
</organism>
<dbReference type="Proteomes" id="UP000319257">
    <property type="component" value="Unassembled WGS sequence"/>
</dbReference>
<reference evidence="2 3" key="1">
    <citation type="submission" date="2019-06" db="EMBL/GenBank/DDBJ databases">
        <title>Draft genome sequence of the filamentous fungus Phialemoniopsis curvata isolated from diesel fuel.</title>
        <authorList>
            <person name="Varaljay V.A."/>
            <person name="Lyon W.J."/>
            <person name="Crouch A.L."/>
            <person name="Drake C.E."/>
            <person name="Hollomon J.M."/>
            <person name="Nadeau L.J."/>
            <person name="Nunn H.S."/>
            <person name="Stevenson B.S."/>
            <person name="Bojanowski C.L."/>
            <person name="Crookes-Goodson W.J."/>
        </authorList>
    </citation>
    <scope>NUCLEOTIDE SEQUENCE [LARGE SCALE GENOMIC DNA]</scope>
    <source>
        <strain evidence="2 3">D216</strain>
    </source>
</reference>
<dbReference type="GeneID" id="41973233"/>
<protein>
    <recommendedName>
        <fullName evidence="4">Methyltransferase</fullName>
    </recommendedName>
</protein>
<gene>
    <name evidence="2" type="ORF">E0L32_005786</name>
</gene>